<dbReference type="EMBL" id="CP078145">
    <property type="protein sequence ID" value="QXN94601.1"/>
    <property type="molecule type" value="Genomic_DNA"/>
</dbReference>
<protein>
    <submittedName>
        <fullName evidence="2">Uncharacterized protein</fullName>
    </submittedName>
</protein>
<reference evidence="2 3" key="1">
    <citation type="submission" date="2021-07" db="EMBL/GenBank/DDBJ databases">
        <title>Whole Genome Sequence of Nocardia Iowensis.</title>
        <authorList>
            <person name="Lamm A."/>
            <person name="Collins-Fairclough A.M."/>
            <person name="Bunk B."/>
            <person name="Sproer C."/>
        </authorList>
    </citation>
    <scope>NUCLEOTIDE SEQUENCE [LARGE SCALE GENOMIC DNA]</scope>
    <source>
        <strain evidence="2 3">NRRL 5646</strain>
    </source>
</reference>
<organism evidence="2 3">
    <name type="scientific">Nocardia iowensis</name>
    <dbReference type="NCBI Taxonomy" id="204891"/>
    <lineage>
        <taxon>Bacteria</taxon>
        <taxon>Bacillati</taxon>
        <taxon>Actinomycetota</taxon>
        <taxon>Actinomycetes</taxon>
        <taxon>Mycobacteriales</taxon>
        <taxon>Nocardiaceae</taxon>
        <taxon>Nocardia</taxon>
    </lineage>
</organism>
<gene>
    <name evidence="2" type="ORF">KV110_17040</name>
</gene>
<dbReference type="Proteomes" id="UP000694257">
    <property type="component" value="Chromosome"/>
</dbReference>
<evidence type="ECO:0000313" key="3">
    <source>
        <dbReference type="Proteomes" id="UP000694257"/>
    </source>
</evidence>
<keyword evidence="3" id="KW-1185">Reference proteome</keyword>
<accession>A0ABX8RZA1</accession>
<evidence type="ECO:0000256" key="1">
    <source>
        <dbReference type="SAM" id="MobiDB-lite"/>
    </source>
</evidence>
<proteinExistence type="predicted"/>
<evidence type="ECO:0000313" key="2">
    <source>
        <dbReference type="EMBL" id="QXN94601.1"/>
    </source>
</evidence>
<feature type="region of interest" description="Disordered" evidence="1">
    <location>
        <begin position="265"/>
        <end position="286"/>
    </location>
</feature>
<name>A0ABX8RZA1_NOCIO</name>
<sequence>MSKPTPAQRHVLKALQNRAVELTAMINTANQRIADTGQRPPPSWFEDYHGVAILHDALEKAAYAGGVPQAWIDHVRERGRNGITWRADLGLRAGEPLDLDRVLGELTADVQLLQDWTVFDIARRTINPSPGPPASGDLEANLRALRARTHGIANLLGLDAELGEQLWGTTADWAHAGAALVDGLSAEAVINRWTIAAYTDTRRYALQAIALGTAGIVTDTAEALPSAQNLATAISSALPPVQPQFRAATDGAAIDSALTAAEPVSTAGAGVETRTGPPLFSQTPEPDSWSFDGGLDWEIPAPQFSSAAELFGR</sequence>
<dbReference type="RefSeq" id="WP_218477219.1">
    <property type="nucleotide sequence ID" value="NZ_BAABJN010000015.1"/>
</dbReference>